<reference evidence="2 3" key="1">
    <citation type="submission" date="2021-10" db="EMBL/GenBank/DDBJ databases">
        <title>Streptomyces gossypii sp. nov., isolated from soil collected from cotton field.</title>
        <authorList>
            <person name="Ge X."/>
            <person name="Chen X."/>
            <person name="Liu W."/>
        </authorList>
    </citation>
    <scope>NUCLEOTIDE SEQUENCE [LARGE SCALE GENOMIC DNA]</scope>
    <source>
        <strain evidence="2 3">N2-109</strain>
    </source>
</reference>
<feature type="region of interest" description="Disordered" evidence="1">
    <location>
        <begin position="1"/>
        <end position="52"/>
    </location>
</feature>
<dbReference type="Gene3D" id="3.40.50.150">
    <property type="entry name" value="Vaccinia Virus protein VP39"/>
    <property type="match status" value="1"/>
</dbReference>
<comment type="caution">
    <text evidence="2">The sequence shown here is derived from an EMBL/GenBank/DDBJ whole genome shotgun (WGS) entry which is preliminary data.</text>
</comment>
<sequence>MARWTLRPLPAARVVPGHRHRSGQPRPHLKPAPAGPGPTSVRCHIADGTAGFPERAPYDRMVAWCTPPLLPTAWAHQVVDGGLLHRGDRALDSSHLTTADACHRARTPSPLTPAGPPRSRRGRPSAPPAPA</sequence>
<feature type="compositionally biased region" description="Basic residues" evidence="1">
    <location>
        <begin position="16"/>
        <end position="29"/>
    </location>
</feature>
<evidence type="ECO:0000313" key="2">
    <source>
        <dbReference type="EMBL" id="MCT2588421.1"/>
    </source>
</evidence>
<feature type="region of interest" description="Disordered" evidence="1">
    <location>
        <begin position="95"/>
        <end position="131"/>
    </location>
</feature>
<keyword evidence="3" id="KW-1185">Reference proteome</keyword>
<dbReference type="Pfam" id="PF01135">
    <property type="entry name" value="PCMT"/>
    <property type="match status" value="1"/>
</dbReference>
<evidence type="ECO:0000256" key="1">
    <source>
        <dbReference type="SAM" id="MobiDB-lite"/>
    </source>
</evidence>
<gene>
    <name evidence="2" type="ORF">LHJ74_00410</name>
</gene>
<name>A0ABT2JKV8_9ACTN</name>
<evidence type="ECO:0000313" key="3">
    <source>
        <dbReference type="Proteomes" id="UP001156389"/>
    </source>
</evidence>
<proteinExistence type="predicted"/>
<dbReference type="RefSeq" id="WP_260215329.1">
    <property type="nucleotide sequence ID" value="NZ_JAJAGO010000001.1"/>
</dbReference>
<organism evidence="2 3">
    <name type="scientific">Streptomyces gossypii</name>
    <dbReference type="NCBI Taxonomy" id="2883101"/>
    <lineage>
        <taxon>Bacteria</taxon>
        <taxon>Bacillati</taxon>
        <taxon>Actinomycetota</taxon>
        <taxon>Actinomycetes</taxon>
        <taxon>Kitasatosporales</taxon>
        <taxon>Streptomycetaceae</taxon>
        <taxon>Streptomyces</taxon>
    </lineage>
</organism>
<dbReference type="EMBL" id="JAJAGO010000001">
    <property type="protein sequence ID" value="MCT2588421.1"/>
    <property type="molecule type" value="Genomic_DNA"/>
</dbReference>
<protein>
    <submittedName>
        <fullName evidence="2">Uncharacterized protein</fullName>
    </submittedName>
</protein>
<dbReference type="InterPro" id="IPR029063">
    <property type="entry name" value="SAM-dependent_MTases_sf"/>
</dbReference>
<accession>A0ABT2JKV8</accession>
<dbReference type="Proteomes" id="UP001156389">
    <property type="component" value="Unassembled WGS sequence"/>
</dbReference>